<organism evidence="2 3">
    <name type="scientific">Candidatus Cryptobacteroides intestinigallinarum</name>
    <dbReference type="NCBI Taxonomy" id="2840767"/>
    <lineage>
        <taxon>Bacteria</taxon>
        <taxon>Pseudomonadati</taxon>
        <taxon>Bacteroidota</taxon>
        <taxon>Bacteroidia</taxon>
        <taxon>Bacteroidales</taxon>
        <taxon>Candidatus Cryptobacteroides</taxon>
    </lineage>
</organism>
<dbReference type="InterPro" id="IPR025348">
    <property type="entry name" value="DUF4252"/>
</dbReference>
<evidence type="ECO:0000313" key="2">
    <source>
        <dbReference type="EMBL" id="MBO8455833.1"/>
    </source>
</evidence>
<gene>
    <name evidence="2" type="ORF">IAC08_05460</name>
</gene>
<dbReference type="EMBL" id="JADIMK010000056">
    <property type="protein sequence ID" value="MBO8455833.1"/>
    <property type="molecule type" value="Genomic_DNA"/>
</dbReference>
<accession>A0A9D9HL43</accession>
<name>A0A9D9HL43_9BACT</name>
<proteinExistence type="predicted"/>
<keyword evidence="1" id="KW-0732">Signal</keyword>
<evidence type="ECO:0000256" key="1">
    <source>
        <dbReference type="SAM" id="SignalP"/>
    </source>
</evidence>
<dbReference type="AlphaFoldDB" id="A0A9D9HL43"/>
<dbReference type="Pfam" id="PF14060">
    <property type="entry name" value="DUF4252"/>
    <property type="match status" value="1"/>
</dbReference>
<feature type="signal peptide" evidence="1">
    <location>
        <begin position="1"/>
        <end position="24"/>
    </location>
</feature>
<protein>
    <submittedName>
        <fullName evidence="2">DUF4252 domain-containing protein</fullName>
    </submittedName>
</protein>
<sequence length="162" mass="18055">MKKLTAILALAAISFTLVCTPAISRDDNPGEKAIRLMERYDSEKGVEYLKIGSFLLGIAKTFAPEDKGEIMEYLDNMAIFSAEDASAEVQERFFRELEPAMTGYQKLIEARDGGDDMTIYFLNKDEETISQLMLVTRSEAAVIYMCGEIPVSLLKKMAAEGM</sequence>
<comment type="caution">
    <text evidence="2">The sequence shown here is derived from an EMBL/GenBank/DDBJ whole genome shotgun (WGS) entry which is preliminary data.</text>
</comment>
<reference evidence="2" key="1">
    <citation type="submission" date="2020-10" db="EMBL/GenBank/DDBJ databases">
        <authorList>
            <person name="Gilroy R."/>
        </authorList>
    </citation>
    <scope>NUCLEOTIDE SEQUENCE</scope>
    <source>
        <strain evidence="2">B1-3475</strain>
    </source>
</reference>
<evidence type="ECO:0000313" key="3">
    <source>
        <dbReference type="Proteomes" id="UP000823617"/>
    </source>
</evidence>
<dbReference type="Proteomes" id="UP000823617">
    <property type="component" value="Unassembled WGS sequence"/>
</dbReference>
<reference evidence="2" key="2">
    <citation type="journal article" date="2021" name="PeerJ">
        <title>Extensive microbial diversity within the chicken gut microbiome revealed by metagenomics and culture.</title>
        <authorList>
            <person name="Gilroy R."/>
            <person name="Ravi A."/>
            <person name="Getino M."/>
            <person name="Pursley I."/>
            <person name="Horton D.L."/>
            <person name="Alikhan N.F."/>
            <person name="Baker D."/>
            <person name="Gharbi K."/>
            <person name="Hall N."/>
            <person name="Watson M."/>
            <person name="Adriaenssens E.M."/>
            <person name="Foster-Nyarko E."/>
            <person name="Jarju S."/>
            <person name="Secka A."/>
            <person name="Antonio M."/>
            <person name="Oren A."/>
            <person name="Chaudhuri R.R."/>
            <person name="La Ragione R."/>
            <person name="Hildebrand F."/>
            <person name="Pallen M.J."/>
        </authorList>
    </citation>
    <scope>NUCLEOTIDE SEQUENCE</scope>
    <source>
        <strain evidence="2">B1-3475</strain>
    </source>
</reference>
<feature type="chain" id="PRO_5039557992" evidence="1">
    <location>
        <begin position="25"/>
        <end position="162"/>
    </location>
</feature>